<dbReference type="InterPro" id="IPR036097">
    <property type="entry name" value="HisK_dim/P_sf"/>
</dbReference>
<dbReference type="Proteomes" id="UP000219331">
    <property type="component" value="Unassembled WGS sequence"/>
</dbReference>
<keyword evidence="4" id="KW-1003">Cell membrane</keyword>
<keyword evidence="10 18" id="KW-0418">Kinase</keyword>
<keyword evidence="14 15" id="KW-0472">Membrane</keyword>
<dbReference type="Pfam" id="PF02518">
    <property type="entry name" value="HATPase_c"/>
    <property type="match status" value="1"/>
</dbReference>
<evidence type="ECO:0000256" key="5">
    <source>
        <dbReference type="ARBA" id="ARBA00022519"/>
    </source>
</evidence>
<dbReference type="RefSeq" id="WP_425304029.1">
    <property type="nucleotide sequence ID" value="NZ_OBML01000001.1"/>
</dbReference>
<feature type="domain" description="HAMP" evidence="17">
    <location>
        <begin position="218"/>
        <end position="270"/>
    </location>
</feature>
<dbReference type="PANTHER" id="PTHR44936">
    <property type="entry name" value="SENSOR PROTEIN CREC"/>
    <property type="match status" value="1"/>
</dbReference>
<dbReference type="Pfam" id="PF00672">
    <property type="entry name" value="HAMP"/>
    <property type="match status" value="1"/>
</dbReference>
<dbReference type="PROSITE" id="PS50885">
    <property type="entry name" value="HAMP"/>
    <property type="match status" value="1"/>
</dbReference>
<evidence type="ECO:0000313" key="18">
    <source>
        <dbReference type="EMBL" id="SOB90100.1"/>
    </source>
</evidence>
<dbReference type="CDD" id="cd06225">
    <property type="entry name" value="HAMP"/>
    <property type="match status" value="1"/>
</dbReference>
<evidence type="ECO:0000313" key="19">
    <source>
        <dbReference type="Proteomes" id="UP000219331"/>
    </source>
</evidence>
<dbReference type="Pfam" id="PF00512">
    <property type="entry name" value="HisKA"/>
    <property type="match status" value="1"/>
</dbReference>
<dbReference type="InterPro" id="IPR003594">
    <property type="entry name" value="HATPase_dom"/>
</dbReference>
<dbReference type="InterPro" id="IPR003661">
    <property type="entry name" value="HisK_dim/P_dom"/>
</dbReference>
<evidence type="ECO:0000256" key="2">
    <source>
        <dbReference type="ARBA" id="ARBA00004429"/>
    </source>
</evidence>
<name>A0A285R7M1_9HYPH</name>
<dbReference type="GO" id="GO:0000155">
    <property type="term" value="F:phosphorelay sensor kinase activity"/>
    <property type="evidence" value="ECO:0007669"/>
    <property type="project" value="InterPro"/>
</dbReference>
<dbReference type="SMART" id="SM00387">
    <property type="entry name" value="HATPase_c"/>
    <property type="match status" value="1"/>
</dbReference>
<dbReference type="GO" id="GO:0005886">
    <property type="term" value="C:plasma membrane"/>
    <property type="evidence" value="ECO:0007669"/>
    <property type="project" value="UniProtKB-SubCell"/>
</dbReference>
<dbReference type="Gene3D" id="3.30.565.10">
    <property type="entry name" value="Histidine kinase-like ATPase, C-terminal domain"/>
    <property type="match status" value="1"/>
</dbReference>
<evidence type="ECO:0000256" key="1">
    <source>
        <dbReference type="ARBA" id="ARBA00000085"/>
    </source>
</evidence>
<evidence type="ECO:0000256" key="14">
    <source>
        <dbReference type="ARBA" id="ARBA00023136"/>
    </source>
</evidence>
<dbReference type="SMART" id="SM00304">
    <property type="entry name" value="HAMP"/>
    <property type="match status" value="1"/>
</dbReference>
<dbReference type="SUPFAM" id="SSF47384">
    <property type="entry name" value="Homodimeric domain of signal transducing histidine kinase"/>
    <property type="match status" value="1"/>
</dbReference>
<dbReference type="PRINTS" id="PR00344">
    <property type="entry name" value="BCTRLSENSOR"/>
</dbReference>
<evidence type="ECO:0000256" key="11">
    <source>
        <dbReference type="ARBA" id="ARBA00022840"/>
    </source>
</evidence>
<comment type="catalytic activity">
    <reaction evidence="1">
        <text>ATP + protein L-histidine = ADP + protein N-phospho-L-histidine.</text>
        <dbReference type="EC" id="2.7.13.3"/>
    </reaction>
</comment>
<feature type="transmembrane region" description="Helical" evidence="15">
    <location>
        <begin position="53"/>
        <end position="73"/>
    </location>
</feature>
<dbReference type="SUPFAM" id="SSF55874">
    <property type="entry name" value="ATPase domain of HSP90 chaperone/DNA topoisomerase II/histidine kinase"/>
    <property type="match status" value="1"/>
</dbReference>
<organism evidence="18 19">
    <name type="scientific">Stappia indica</name>
    <dbReference type="NCBI Taxonomy" id="538381"/>
    <lineage>
        <taxon>Bacteria</taxon>
        <taxon>Pseudomonadati</taxon>
        <taxon>Pseudomonadota</taxon>
        <taxon>Alphaproteobacteria</taxon>
        <taxon>Hyphomicrobiales</taxon>
        <taxon>Stappiaceae</taxon>
        <taxon>Stappia</taxon>
    </lineage>
</organism>
<evidence type="ECO:0000256" key="10">
    <source>
        <dbReference type="ARBA" id="ARBA00022777"/>
    </source>
</evidence>
<keyword evidence="6" id="KW-0597">Phosphoprotein</keyword>
<dbReference type="AlphaFoldDB" id="A0A285R7M1"/>
<dbReference type="InterPro" id="IPR036890">
    <property type="entry name" value="HATPase_C_sf"/>
</dbReference>
<keyword evidence="5" id="KW-0997">Cell inner membrane</keyword>
<dbReference type="CDD" id="cd00082">
    <property type="entry name" value="HisKA"/>
    <property type="match status" value="1"/>
</dbReference>
<reference evidence="18 19" key="1">
    <citation type="submission" date="2017-08" db="EMBL/GenBank/DDBJ databases">
        <authorList>
            <person name="de Groot N.N."/>
        </authorList>
    </citation>
    <scope>NUCLEOTIDE SEQUENCE [LARGE SCALE GENOMIC DNA]</scope>
    <source>
        <strain evidence="18 19">USBA 352</strain>
    </source>
</reference>
<keyword evidence="12 15" id="KW-1133">Transmembrane helix</keyword>
<proteinExistence type="predicted"/>
<comment type="subcellular location">
    <subcellularLocation>
        <location evidence="2">Cell inner membrane</location>
        <topology evidence="2">Multi-pass membrane protein</topology>
    </subcellularLocation>
</comment>
<dbReference type="GO" id="GO:0005524">
    <property type="term" value="F:ATP binding"/>
    <property type="evidence" value="ECO:0007669"/>
    <property type="project" value="UniProtKB-KW"/>
</dbReference>
<gene>
    <name evidence="18" type="ORF">SAMN05421512_101386</name>
</gene>
<dbReference type="InterPro" id="IPR003660">
    <property type="entry name" value="HAMP_dom"/>
</dbReference>
<evidence type="ECO:0000256" key="8">
    <source>
        <dbReference type="ARBA" id="ARBA00022692"/>
    </source>
</evidence>
<accession>A0A285R7M1</accession>
<evidence type="ECO:0000259" key="16">
    <source>
        <dbReference type="PROSITE" id="PS50109"/>
    </source>
</evidence>
<evidence type="ECO:0000259" key="17">
    <source>
        <dbReference type="PROSITE" id="PS50885"/>
    </source>
</evidence>
<feature type="transmembrane region" description="Helical" evidence="15">
    <location>
        <begin position="198"/>
        <end position="217"/>
    </location>
</feature>
<feature type="domain" description="Histidine kinase" evidence="16">
    <location>
        <begin position="278"/>
        <end position="475"/>
    </location>
</feature>
<evidence type="ECO:0000256" key="4">
    <source>
        <dbReference type="ARBA" id="ARBA00022475"/>
    </source>
</evidence>
<evidence type="ECO:0000256" key="3">
    <source>
        <dbReference type="ARBA" id="ARBA00012438"/>
    </source>
</evidence>
<evidence type="ECO:0000256" key="15">
    <source>
        <dbReference type="SAM" id="Phobius"/>
    </source>
</evidence>
<keyword evidence="13" id="KW-0902">Two-component regulatory system</keyword>
<dbReference type="Gene3D" id="1.10.287.130">
    <property type="match status" value="1"/>
</dbReference>
<keyword evidence="7" id="KW-0808">Transferase</keyword>
<dbReference type="EMBL" id="OBML01000001">
    <property type="protein sequence ID" value="SOB90100.1"/>
    <property type="molecule type" value="Genomic_DNA"/>
</dbReference>
<dbReference type="PROSITE" id="PS50109">
    <property type="entry name" value="HIS_KIN"/>
    <property type="match status" value="1"/>
</dbReference>
<keyword evidence="19" id="KW-1185">Reference proteome</keyword>
<protein>
    <recommendedName>
        <fullName evidence="3">histidine kinase</fullName>
        <ecNumber evidence="3">2.7.13.3</ecNumber>
    </recommendedName>
</protein>
<evidence type="ECO:0000256" key="12">
    <source>
        <dbReference type="ARBA" id="ARBA00022989"/>
    </source>
</evidence>
<keyword evidence="8 15" id="KW-0812">Transmembrane</keyword>
<evidence type="ECO:0000256" key="7">
    <source>
        <dbReference type="ARBA" id="ARBA00022679"/>
    </source>
</evidence>
<dbReference type="InterPro" id="IPR005467">
    <property type="entry name" value="His_kinase_dom"/>
</dbReference>
<keyword evidence="11" id="KW-0067">ATP-binding</keyword>
<sequence>MRLSTPFRSAFARLRTLPMPGWLRRLGELLAAPYRALAHALYRRMPKGLFTRTLLIIVTPLVIMQAVLAFVFMERHYNLVTQRLSDAVVRDIAMIVRLTEATGSEEEFQKIAEMARADLGLAITLLPPEPLPPPRPKPFFDILDRYLSQQVAAWIGKPFWIDTVGRSSFVELRIKLANNVLRVIARRSQTYASNSHLFIVWMVSTSLVLVILAMLFLRNQTRPVERLANAAESFGKGRPIEDFRPSGAREVRRAAQAFIEMRRRIERQIEQRTAMLAGVSHDLRTILTRFRLQLALFPDSEEVRALQSDVDEMKTMLEDYLAFARGEGDEQAHPTDIGLLFEELEAEAEILGASVTSHLQGPAEVTLRPNAFKRALTNLVTNAARHGSRLTIEGRNADGWLTITIDDDGPGIPAEERENVFRPFYQLDHARNRDSGGSGLGLAIARDIVRAHGGDIMLGDSETLGGLHARVRIPV</sequence>
<evidence type="ECO:0000256" key="9">
    <source>
        <dbReference type="ARBA" id="ARBA00022741"/>
    </source>
</evidence>
<evidence type="ECO:0000256" key="6">
    <source>
        <dbReference type="ARBA" id="ARBA00022553"/>
    </source>
</evidence>
<dbReference type="InterPro" id="IPR050980">
    <property type="entry name" value="2C_sensor_his_kinase"/>
</dbReference>
<dbReference type="SMART" id="SM00388">
    <property type="entry name" value="HisKA"/>
    <property type="match status" value="1"/>
</dbReference>
<dbReference type="EC" id="2.7.13.3" evidence="3"/>
<dbReference type="InterPro" id="IPR004358">
    <property type="entry name" value="Sig_transdc_His_kin-like_C"/>
</dbReference>
<dbReference type="PANTHER" id="PTHR44936:SF5">
    <property type="entry name" value="SENSOR HISTIDINE KINASE ENVZ"/>
    <property type="match status" value="1"/>
</dbReference>
<dbReference type="STRING" id="538381.GCA_001696535_01513"/>
<evidence type="ECO:0000256" key="13">
    <source>
        <dbReference type="ARBA" id="ARBA00023012"/>
    </source>
</evidence>
<keyword evidence="9" id="KW-0547">Nucleotide-binding</keyword>